<proteinExistence type="predicted"/>
<organism evidence="6 7">
    <name type="scientific">Candidatus Collierbacteria bacterium GW2011_GWF2_44_15</name>
    <dbReference type="NCBI Taxonomy" id="1618404"/>
    <lineage>
        <taxon>Bacteria</taxon>
        <taxon>Candidatus Collieribacteriota</taxon>
    </lineage>
</organism>
<dbReference type="Proteomes" id="UP000033861">
    <property type="component" value="Unassembled WGS sequence"/>
</dbReference>
<accession>A0A0G1HJ81</accession>
<feature type="domain" description="Mur ligase central" evidence="5">
    <location>
        <begin position="126"/>
        <end position="313"/>
    </location>
</feature>
<keyword evidence="3" id="KW-0067">ATP-binding</keyword>
<dbReference type="GO" id="GO:0016881">
    <property type="term" value="F:acid-amino acid ligase activity"/>
    <property type="evidence" value="ECO:0007669"/>
    <property type="project" value="InterPro"/>
</dbReference>
<evidence type="ECO:0000256" key="4">
    <source>
        <dbReference type="SAM" id="Phobius"/>
    </source>
</evidence>
<dbReference type="GO" id="GO:0005524">
    <property type="term" value="F:ATP binding"/>
    <property type="evidence" value="ECO:0007669"/>
    <property type="project" value="UniProtKB-KW"/>
</dbReference>
<dbReference type="EMBL" id="LCHZ01000011">
    <property type="protein sequence ID" value="KKT46598.1"/>
    <property type="molecule type" value="Genomic_DNA"/>
</dbReference>
<dbReference type="AlphaFoldDB" id="A0A0G1HJ81"/>
<name>A0A0G1HJ81_9BACT</name>
<dbReference type="PATRIC" id="fig|1618404.3.peg.365"/>
<feature type="transmembrane region" description="Helical" evidence="4">
    <location>
        <begin position="73"/>
        <end position="97"/>
    </location>
</feature>
<keyword evidence="2" id="KW-0547">Nucleotide-binding</keyword>
<dbReference type="PANTHER" id="PTHR43024">
    <property type="entry name" value="UDP-N-ACETYLMURAMOYL-TRIPEPTIDE--D-ALANYL-D-ALANINE LIGASE"/>
    <property type="match status" value="1"/>
</dbReference>
<dbReference type="Gene3D" id="3.40.1190.10">
    <property type="entry name" value="Mur-like, catalytic domain"/>
    <property type="match status" value="1"/>
</dbReference>
<dbReference type="Gene3D" id="3.90.190.20">
    <property type="entry name" value="Mur ligase, C-terminal domain"/>
    <property type="match status" value="1"/>
</dbReference>
<gene>
    <name evidence="6" type="ORF">UW35_C0011G0009</name>
</gene>
<evidence type="ECO:0000313" key="7">
    <source>
        <dbReference type="Proteomes" id="UP000033861"/>
    </source>
</evidence>
<dbReference type="SUPFAM" id="SSF53623">
    <property type="entry name" value="MurD-like peptide ligases, catalytic domain"/>
    <property type="match status" value="1"/>
</dbReference>
<keyword evidence="4" id="KW-0812">Transmembrane</keyword>
<dbReference type="SUPFAM" id="SSF53244">
    <property type="entry name" value="MurD-like peptide ligases, peptide-binding domain"/>
    <property type="match status" value="1"/>
</dbReference>
<reference evidence="6 7" key="1">
    <citation type="journal article" date="2015" name="Nature">
        <title>rRNA introns, odd ribosomes, and small enigmatic genomes across a large radiation of phyla.</title>
        <authorList>
            <person name="Brown C.T."/>
            <person name="Hug L.A."/>
            <person name="Thomas B.C."/>
            <person name="Sharon I."/>
            <person name="Castelle C.J."/>
            <person name="Singh A."/>
            <person name="Wilkins M.J."/>
            <person name="Williams K.H."/>
            <person name="Banfield J.F."/>
        </authorList>
    </citation>
    <scope>NUCLEOTIDE SEQUENCE [LARGE SCALE GENOMIC DNA]</scope>
</reference>
<evidence type="ECO:0000256" key="3">
    <source>
        <dbReference type="ARBA" id="ARBA00022840"/>
    </source>
</evidence>
<dbReference type="InterPro" id="IPR013221">
    <property type="entry name" value="Mur_ligase_cen"/>
</dbReference>
<dbReference type="InterPro" id="IPR051046">
    <property type="entry name" value="MurCDEF_CellWall_CoF430Synth"/>
</dbReference>
<evidence type="ECO:0000313" key="6">
    <source>
        <dbReference type="EMBL" id="KKT46598.1"/>
    </source>
</evidence>
<dbReference type="Pfam" id="PF08245">
    <property type="entry name" value="Mur_ligase_M"/>
    <property type="match status" value="1"/>
</dbReference>
<dbReference type="PANTHER" id="PTHR43024:SF1">
    <property type="entry name" value="UDP-N-ACETYLMURAMOYL-TRIPEPTIDE--D-ALANYL-D-ALANINE LIGASE"/>
    <property type="match status" value="1"/>
</dbReference>
<evidence type="ECO:0000256" key="1">
    <source>
        <dbReference type="ARBA" id="ARBA00022598"/>
    </source>
</evidence>
<keyword evidence="4" id="KW-0472">Membrane</keyword>
<keyword evidence="1 6" id="KW-0436">Ligase</keyword>
<sequence length="463" mass="52149">MLKPFRTHLTVLQQEGYSISRFLSWWLSHPLTYSLSSKKGLVKTSKTGLITKLSLLYLALINFSLFYSGQLLLLLILDMVLLLAPFPLLFLSLLSLIPYEKINRYLTVERVRSAITSHSKLDVIGITGSYGKTSVKDFLCTILQPYAPTVKTPESYNTVFGIAKVVDLELLSKTRYFICEMGAYIRGEIRELTRMVPPQYAILTAIGSQHLERFKYLTNTTLAKFELIEAVKPSHALVNWDNPYIKEHLSLSKHKGTLTYSLTDPQATFYTHSHKLTPSGFSFSITHQGKSLSFNSSLFGTSNLYNLTSAISMAIILKVPYRIIKDQVAKIKSSPHRLELKRFGKAILIDNAYSSNEEGFTSLINDLSKIKGKKVLITPGIVELGKQTAPVHQKIGALCSGVFDKVILVGRSERTNNLERGITGKLKHNLSYIENSTNLWPLVEDLSKTYDWILIENDLPDTF</sequence>
<dbReference type="InterPro" id="IPR036565">
    <property type="entry name" value="Mur-like_cat_sf"/>
</dbReference>
<dbReference type="STRING" id="1618404.UW35_C0011G0009"/>
<keyword evidence="4" id="KW-1133">Transmembrane helix</keyword>
<dbReference type="InterPro" id="IPR036615">
    <property type="entry name" value="Mur_ligase_C_dom_sf"/>
</dbReference>
<feature type="transmembrane region" description="Helical" evidence="4">
    <location>
        <begin position="49"/>
        <end position="67"/>
    </location>
</feature>
<comment type="caution">
    <text evidence="6">The sequence shown here is derived from an EMBL/GenBank/DDBJ whole genome shotgun (WGS) entry which is preliminary data.</text>
</comment>
<evidence type="ECO:0000259" key="5">
    <source>
        <dbReference type="Pfam" id="PF08245"/>
    </source>
</evidence>
<evidence type="ECO:0000256" key="2">
    <source>
        <dbReference type="ARBA" id="ARBA00022741"/>
    </source>
</evidence>
<protein>
    <submittedName>
        <fullName evidence="6">UDP-N-acetylmuramoyl-tripeptide-D-alanyl-D-alanine ligase</fullName>
    </submittedName>
</protein>